<reference evidence="1 2" key="1">
    <citation type="journal article" date="2021" name="Int. J. Syst. Evol. Microbiol.">
        <title>Pseudomonas lactucae sp. nov., a pathogen causing bacterial rot of lettuce in Japan.</title>
        <authorList>
            <person name="Sawada H."/>
            <person name="Fujikawa T."/>
            <person name="Satou M."/>
        </authorList>
    </citation>
    <scope>NUCLEOTIDE SEQUENCE [LARGE SCALE GENOMIC DNA]</scope>
    <source>
        <strain evidence="1 2">MAFF 301381</strain>
    </source>
</reference>
<keyword evidence="2" id="KW-1185">Reference proteome</keyword>
<gene>
    <name evidence="1" type="ORF">JWR99_04385</name>
</gene>
<dbReference type="RefSeq" id="WP_205491497.1">
    <property type="nucleotide sequence ID" value="NZ_JAFHKI010000161.1"/>
</dbReference>
<evidence type="ECO:0000313" key="1">
    <source>
        <dbReference type="EMBL" id="MBN2975260.1"/>
    </source>
</evidence>
<reference evidence="1 2" key="2">
    <citation type="journal article" date="2023" name="Plant Pathol.">
        <title>Dismantling and reorganizing Pseudomonas marginalis sensu#lato.</title>
        <authorList>
            <person name="Sawada H."/>
            <person name="Fujikawa T."/>
            <person name="Satou M."/>
        </authorList>
    </citation>
    <scope>NUCLEOTIDE SEQUENCE [LARGE SCALE GENOMIC DNA]</scope>
    <source>
        <strain evidence="1 2">MAFF 301381</strain>
    </source>
</reference>
<sequence length="75" mass="8206">MQEASSTLGEQLGRLPAPVGNISQLLMTLLPRFLKSDATPLEDMIRDESRKALLAHIANASRQSRRPMSCALLTS</sequence>
<name>A0A9X1C4Q9_9PSED</name>
<evidence type="ECO:0000313" key="2">
    <source>
        <dbReference type="Proteomes" id="UP001154860"/>
    </source>
</evidence>
<protein>
    <submittedName>
        <fullName evidence="1">Uncharacterized protein</fullName>
    </submittedName>
</protein>
<comment type="caution">
    <text evidence="1">The sequence shown here is derived from an EMBL/GenBank/DDBJ whole genome shotgun (WGS) entry which is preliminary data.</text>
</comment>
<proteinExistence type="predicted"/>
<dbReference type="Proteomes" id="UP001154860">
    <property type="component" value="Unassembled WGS sequence"/>
</dbReference>
<dbReference type="AlphaFoldDB" id="A0A9X1C4Q9"/>
<dbReference type="EMBL" id="JAFHKJ010000018">
    <property type="protein sequence ID" value="MBN2975260.1"/>
    <property type="molecule type" value="Genomic_DNA"/>
</dbReference>
<organism evidence="1 2">
    <name type="scientific">Pseudomonas lactucae</name>
    <dbReference type="NCBI Taxonomy" id="2813360"/>
    <lineage>
        <taxon>Bacteria</taxon>
        <taxon>Pseudomonadati</taxon>
        <taxon>Pseudomonadota</taxon>
        <taxon>Gammaproteobacteria</taxon>
        <taxon>Pseudomonadales</taxon>
        <taxon>Pseudomonadaceae</taxon>
        <taxon>Pseudomonas</taxon>
    </lineage>
</organism>
<accession>A0A9X1C4Q9</accession>